<dbReference type="EMBL" id="MGJM01000013">
    <property type="protein sequence ID" value="OGN06547.1"/>
    <property type="molecule type" value="Genomic_DNA"/>
</dbReference>
<organism evidence="1 2">
    <name type="scientific">Candidatus Yanofskybacteria bacterium RIFCSPHIGHO2_01_FULL_48_25b</name>
    <dbReference type="NCBI Taxonomy" id="1802672"/>
    <lineage>
        <taxon>Bacteria</taxon>
        <taxon>Candidatus Yanofskyibacteriota</taxon>
    </lineage>
</organism>
<dbReference type="Proteomes" id="UP000177605">
    <property type="component" value="Unassembled WGS sequence"/>
</dbReference>
<comment type="caution">
    <text evidence="1">The sequence shown here is derived from an EMBL/GenBank/DDBJ whole genome shotgun (WGS) entry which is preliminary data.</text>
</comment>
<name>A0A1F8F088_9BACT</name>
<sequence>MAVFVIDLWTVCVIMNYLTVPLTSEREVGMRVVGITTKQAVAVFGTVKGLSEAVCGVTRRTEIKTLPNGSKVLTFVNRRKRQREFFIKAKTTAAIEETLRQIAASLNTRRAQFTTD</sequence>
<reference evidence="1 2" key="1">
    <citation type="journal article" date="2016" name="Nat. Commun.">
        <title>Thousands of microbial genomes shed light on interconnected biogeochemical processes in an aquifer system.</title>
        <authorList>
            <person name="Anantharaman K."/>
            <person name="Brown C.T."/>
            <person name="Hug L.A."/>
            <person name="Sharon I."/>
            <person name="Castelle C.J."/>
            <person name="Probst A.J."/>
            <person name="Thomas B.C."/>
            <person name="Singh A."/>
            <person name="Wilkins M.J."/>
            <person name="Karaoz U."/>
            <person name="Brodie E.L."/>
            <person name="Williams K.H."/>
            <person name="Hubbard S.S."/>
            <person name="Banfield J.F."/>
        </authorList>
    </citation>
    <scope>NUCLEOTIDE SEQUENCE [LARGE SCALE GENOMIC DNA]</scope>
</reference>
<proteinExistence type="predicted"/>
<protein>
    <submittedName>
        <fullName evidence="1">Uncharacterized protein</fullName>
    </submittedName>
</protein>
<gene>
    <name evidence="1" type="ORF">A2669_02795</name>
</gene>
<dbReference type="AlphaFoldDB" id="A0A1F8F088"/>
<accession>A0A1F8F088</accession>
<evidence type="ECO:0000313" key="1">
    <source>
        <dbReference type="EMBL" id="OGN06547.1"/>
    </source>
</evidence>
<evidence type="ECO:0000313" key="2">
    <source>
        <dbReference type="Proteomes" id="UP000177605"/>
    </source>
</evidence>